<reference evidence="2 3" key="1">
    <citation type="journal article" date="2013" name="Genome Announc.">
        <title>Draft Genome Sequence of Methylophaga lonarensis MPLT, a Haloalkaliphilic (Non-Methane-Utilizing) Methylotroph.</title>
        <authorList>
            <person name="Shetty S.A."/>
            <person name="Marathe N.P."/>
            <person name="Munot H."/>
            <person name="Antony C.P."/>
            <person name="Dhotre D.P."/>
            <person name="Murrell J.C."/>
            <person name="Shouche Y.S."/>
        </authorList>
    </citation>
    <scope>NUCLEOTIDE SEQUENCE [LARGE SCALE GENOMIC DNA]</scope>
    <source>
        <strain evidence="2 3">MPL</strain>
    </source>
</reference>
<dbReference type="PANTHER" id="PTHR42924:SF3">
    <property type="entry name" value="POLYMERASE_HISTIDINOL PHOSPHATASE N-TERMINAL DOMAIN-CONTAINING PROTEIN"/>
    <property type="match status" value="1"/>
</dbReference>
<dbReference type="eggNOG" id="COG0613">
    <property type="taxonomic scope" value="Bacteria"/>
</dbReference>
<dbReference type="EMBL" id="APHR01000002">
    <property type="protein sequence ID" value="EMR14325.1"/>
    <property type="molecule type" value="Genomic_DNA"/>
</dbReference>
<protein>
    <submittedName>
        <fullName evidence="2">Metal-dependent phosphoesterase</fullName>
    </submittedName>
</protein>
<name>M7PKD8_9GAMM</name>
<dbReference type="Gene3D" id="1.10.150.650">
    <property type="match status" value="1"/>
</dbReference>
<sequence>MTHYDLHCHSTASDGSLSPNALINRALEKGVDVLALTDHDGTEGLAEASAAAAGTTLKLINGVEISVSWHTKTIHIVGLNVDPANQELQQGLSALRQYRQHRAEEIAKRLDKAGIAGALEGASKHASATMLGRVHFAKFLVETGHARDMNDVFKRFLVRTKPGYVPGQWASLEDAVRWISASGGQAVIAHPARYKMTATKLRALITDFKAAGGVGFEVASGRQHPEEVKVMARIANQHELFASCGSDFHSPDKQWSELGQITDLPSESTPIWQLWQ</sequence>
<organism evidence="2 3">
    <name type="scientific">Methylophaga lonarensis MPL</name>
    <dbReference type="NCBI Taxonomy" id="1286106"/>
    <lineage>
        <taxon>Bacteria</taxon>
        <taxon>Pseudomonadati</taxon>
        <taxon>Pseudomonadota</taxon>
        <taxon>Gammaproteobacteria</taxon>
        <taxon>Thiotrichales</taxon>
        <taxon>Piscirickettsiaceae</taxon>
        <taxon>Methylophaga</taxon>
    </lineage>
</organism>
<dbReference type="SUPFAM" id="SSF89550">
    <property type="entry name" value="PHP domain-like"/>
    <property type="match status" value="1"/>
</dbReference>
<dbReference type="GO" id="GO:0004534">
    <property type="term" value="F:5'-3' RNA exonuclease activity"/>
    <property type="evidence" value="ECO:0007669"/>
    <property type="project" value="TreeGrafter"/>
</dbReference>
<accession>M7PKD8</accession>
<dbReference type="SMART" id="SM00481">
    <property type="entry name" value="POLIIIAc"/>
    <property type="match status" value="1"/>
</dbReference>
<proteinExistence type="predicted"/>
<dbReference type="Proteomes" id="UP000012019">
    <property type="component" value="Unassembled WGS sequence"/>
</dbReference>
<dbReference type="PATRIC" id="fig|1286106.3.peg.109"/>
<dbReference type="CDD" id="cd07438">
    <property type="entry name" value="PHP_HisPPase_AMP"/>
    <property type="match status" value="1"/>
</dbReference>
<dbReference type="InterPro" id="IPR003141">
    <property type="entry name" value="Pol/His_phosphatase_N"/>
</dbReference>
<comment type="caution">
    <text evidence="2">The sequence shown here is derived from an EMBL/GenBank/DDBJ whole genome shotgun (WGS) entry which is preliminary data.</text>
</comment>
<dbReference type="AlphaFoldDB" id="M7PKD8"/>
<dbReference type="InterPro" id="IPR004013">
    <property type="entry name" value="PHP_dom"/>
</dbReference>
<dbReference type="PANTHER" id="PTHR42924">
    <property type="entry name" value="EXONUCLEASE"/>
    <property type="match status" value="1"/>
</dbReference>
<keyword evidence="3" id="KW-1185">Reference proteome</keyword>
<dbReference type="InterPro" id="IPR016195">
    <property type="entry name" value="Pol/histidinol_Pase-like"/>
</dbReference>
<dbReference type="Pfam" id="PF02811">
    <property type="entry name" value="PHP"/>
    <property type="match status" value="1"/>
</dbReference>
<evidence type="ECO:0000313" key="3">
    <source>
        <dbReference type="Proteomes" id="UP000012019"/>
    </source>
</evidence>
<dbReference type="OrthoDB" id="9804333at2"/>
<gene>
    <name evidence="2" type="ORF">MPL1_00552</name>
</gene>
<dbReference type="RefSeq" id="WP_009725178.1">
    <property type="nucleotide sequence ID" value="NZ_APHR01000002.1"/>
</dbReference>
<feature type="domain" description="Polymerase/histidinol phosphatase N-terminal" evidence="1">
    <location>
        <begin position="4"/>
        <end position="69"/>
    </location>
</feature>
<dbReference type="InterPro" id="IPR052018">
    <property type="entry name" value="PHP_domain"/>
</dbReference>
<dbReference type="GO" id="GO:0035312">
    <property type="term" value="F:5'-3' DNA exonuclease activity"/>
    <property type="evidence" value="ECO:0007669"/>
    <property type="project" value="TreeGrafter"/>
</dbReference>
<dbReference type="Gene3D" id="3.20.20.140">
    <property type="entry name" value="Metal-dependent hydrolases"/>
    <property type="match status" value="1"/>
</dbReference>
<dbReference type="STRING" id="1286106.MPL1_00552"/>
<evidence type="ECO:0000259" key="1">
    <source>
        <dbReference type="SMART" id="SM00481"/>
    </source>
</evidence>
<evidence type="ECO:0000313" key="2">
    <source>
        <dbReference type="EMBL" id="EMR14325.1"/>
    </source>
</evidence>